<dbReference type="OrthoDB" id="1877784at2759"/>
<keyword evidence="4" id="KW-0456">Lyase</keyword>
<organism evidence="7 8">
    <name type="scientific">Acer yangbiense</name>
    <dbReference type="NCBI Taxonomy" id="1000413"/>
    <lineage>
        <taxon>Eukaryota</taxon>
        <taxon>Viridiplantae</taxon>
        <taxon>Streptophyta</taxon>
        <taxon>Embryophyta</taxon>
        <taxon>Tracheophyta</taxon>
        <taxon>Spermatophyta</taxon>
        <taxon>Magnoliopsida</taxon>
        <taxon>eudicotyledons</taxon>
        <taxon>Gunneridae</taxon>
        <taxon>Pentapetalae</taxon>
        <taxon>rosids</taxon>
        <taxon>malvids</taxon>
        <taxon>Sapindales</taxon>
        <taxon>Sapindaceae</taxon>
        <taxon>Hippocastanoideae</taxon>
        <taxon>Acereae</taxon>
        <taxon>Acer</taxon>
    </lineage>
</organism>
<dbReference type="Proteomes" id="UP000323000">
    <property type="component" value="Unassembled WGS sequence"/>
</dbReference>
<dbReference type="Pfam" id="PF01397">
    <property type="entry name" value="Terpene_synth"/>
    <property type="match status" value="1"/>
</dbReference>
<dbReference type="EMBL" id="VAHF01000249">
    <property type="protein sequence ID" value="TXG46287.1"/>
    <property type="molecule type" value="Genomic_DNA"/>
</dbReference>
<dbReference type="Gene3D" id="1.10.600.10">
    <property type="entry name" value="Farnesyl Diphosphate Synthase"/>
    <property type="match status" value="2"/>
</dbReference>
<comment type="caution">
    <text evidence="7">The sequence shown here is derived from an EMBL/GenBank/DDBJ whole genome shotgun (WGS) entry which is preliminary data.</text>
</comment>
<evidence type="ECO:0000256" key="3">
    <source>
        <dbReference type="ARBA" id="ARBA00022842"/>
    </source>
</evidence>
<dbReference type="SUPFAM" id="SSF48239">
    <property type="entry name" value="Terpenoid cyclases/Protein prenyltransferases"/>
    <property type="match status" value="1"/>
</dbReference>
<dbReference type="InterPro" id="IPR008930">
    <property type="entry name" value="Terpenoid_cyclase/PrenylTrfase"/>
</dbReference>
<reference evidence="8" key="1">
    <citation type="journal article" date="2019" name="Gigascience">
        <title>De novo genome assembly of the endangered Acer yangbiense, a plant species with extremely small populations endemic to Yunnan Province, China.</title>
        <authorList>
            <person name="Yang J."/>
            <person name="Wariss H.M."/>
            <person name="Tao L."/>
            <person name="Zhang R."/>
            <person name="Yun Q."/>
            <person name="Hollingsworth P."/>
            <person name="Dao Z."/>
            <person name="Luo G."/>
            <person name="Guo H."/>
            <person name="Ma Y."/>
            <person name="Sun W."/>
        </authorList>
    </citation>
    <scope>NUCLEOTIDE SEQUENCE [LARGE SCALE GENOMIC DNA]</scope>
    <source>
        <strain evidence="8">cv. Malutang</strain>
    </source>
</reference>
<dbReference type="InterPro" id="IPR005630">
    <property type="entry name" value="Terpene_synthase_metal-bd"/>
</dbReference>
<keyword evidence="8" id="KW-1185">Reference proteome</keyword>
<evidence type="ECO:0008006" key="9">
    <source>
        <dbReference type="Google" id="ProtNLM"/>
    </source>
</evidence>
<feature type="domain" description="Terpene synthase metal-binding" evidence="6">
    <location>
        <begin position="434"/>
        <end position="512"/>
    </location>
</feature>
<dbReference type="CDD" id="cd00684">
    <property type="entry name" value="Terpene_cyclase_plant_C1"/>
    <property type="match status" value="1"/>
</dbReference>
<accession>A0A5C7GNZ7</accession>
<evidence type="ECO:0000313" key="7">
    <source>
        <dbReference type="EMBL" id="TXG46287.1"/>
    </source>
</evidence>
<feature type="domain" description="Terpene synthase N-terminal" evidence="5">
    <location>
        <begin position="58"/>
        <end position="245"/>
    </location>
</feature>
<name>A0A5C7GNZ7_9ROSI</name>
<dbReference type="PANTHER" id="PTHR31225">
    <property type="entry name" value="OS04G0344100 PROTEIN-RELATED"/>
    <property type="match status" value="1"/>
</dbReference>
<dbReference type="AlphaFoldDB" id="A0A5C7GNZ7"/>
<dbReference type="InterPro" id="IPR044814">
    <property type="entry name" value="Terpene_cyclase_plant_C1"/>
</dbReference>
<dbReference type="InterPro" id="IPR036965">
    <property type="entry name" value="Terpene_synth_N_sf"/>
</dbReference>
<protein>
    <recommendedName>
        <fullName evidence="9">(+)-delta-cadinene synthase</fullName>
    </recommendedName>
</protein>
<gene>
    <name evidence="7" type="ORF">EZV62_028215</name>
</gene>
<dbReference type="GO" id="GO:0010333">
    <property type="term" value="F:terpene synthase activity"/>
    <property type="evidence" value="ECO:0007669"/>
    <property type="project" value="InterPro"/>
</dbReference>
<dbReference type="Pfam" id="PF03936">
    <property type="entry name" value="Terpene_synth_C"/>
    <property type="match status" value="2"/>
</dbReference>
<evidence type="ECO:0000259" key="5">
    <source>
        <dbReference type="Pfam" id="PF01397"/>
    </source>
</evidence>
<dbReference type="GO" id="GO:0000287">
    <property type="term" value="F:magnesium ion binding"/>
    <property type="evidence" value="ECO:0007669"/>
    <property type="project" value="InterPro"/>
</dbReference>
<sequence length="569" mass="65615">MTHTNTSQKQSTRSKKLLIIYIHSPTTQKTMSLQVSAAASSVPNEDCIRRSANFHPSIWGDYFLSYASGDSLEADVNNVNVNLLELKEEIKRMLMVVDVNNKPLQKLDLIDAIQRLGMSYHFETEIDEILETIHKDRHVSGLIDDNNVYDHLHSISLQFRLLRQHGHKISCDVFNKFKDSNGNFKESLVTDIKGMLSLYEATHLRVHGEDILEEALAFTTSHLESMAASQLINSPPLAEQVNGALNRPIRRGLQRLDARHYMSVYQEDPLHNKVLLTFAKLDFNILQKQHQKELSDISRYVVEKFRLFAKLPFARDRVVECYFWILGVYFEPEYILARRILTKVIAMTSVIDDIFDVYGTIEELEIFTSAVERWDISAIDQLPEYMKCCYEALLDVYSENEKDFACEGKLYRLDYAKEAMKDIVRNYFWEARNGMGDIVTKQAFEWLFTDPNKMVQASSLICRLMDDMVSHKFEQKRGHVASSVECFMNQHGATEEETCNEFRKQVRSAWKDINEECLLPTVVPMPLLTRVLNLARVIDVVYKDEDGYTHAGVILKDFVASLLINPVPI</sequence>
<evidence type="ECO:0000259" key="6">
    <source>
        <dbReference type="Pfam" id="PF03936"/>
    </source>
</evidence>
<dbReference type="FunFam" id="1.50.10.130:FF:000001">
    <property type="entry name" value="Isoprene synthase, chloroplastic"/>
    <property type="match status" value="1"/>
</dbReference>
<evidence type="ECO:0000256" key="2">
    <source>
        <dbReference type="ARBA" id="ARBA00022723"/>
    </source>
</evidence>
<feature type="domain" description="Terpene synthase metal-binding" evidence="6">
    <location>
        <begin position="306"/>
        <end position="432"/>
    </location>
</feature>
<dbReference type="PANTHER" id="PTHR31225:SF221">
    <property type="entry name" value="(-)-GERMACRENE D SYNTHASE"/>
    <property type="match status" value="1"/>
</dbReference>
<evidence type="ECO:0000313" key="8">
    <source>
        <dbReference type="Proteomes" id="UP000323000"/>
    </source>
</evidence>
<comment type="cofactor">
    <cofactor evidence="1">
        <name>Mg(2+)</name>
        <dbReference type="ChEBI" id="CHEBI:18420"/>
    </cofactor>
</comment>
<dbReference type="InterPro" id="IPR050148">
    <property type="entry name" value="Terpene_synthase-like"/>
</dbReference>
<evidence type="ECO:0000256" key="4">
    <source>
        <dbReference type="ARBA" id="ARBA00023239"/>
    </source>
</evidence>
<evidence type="ECO:0000256" key="1">
    <source>
        <dbReference type="ARBA" id="ARBA00001946"/>
    </source>
</evidence>
<dbReference type="SUPFAM" id="SSF48576">
    <property type="entry name" value="Terpenoid synthases"/>
    <property type="match status" value="1"/>
</dbReference>
<dbReference type="InterPro" id="IPR001906">
    <property type="entry name" value="Terpene_synth_N"/>
</dbReference>
<dbReference type="InterPro" id="IPR008949">
    <property type="entry name" value="Isoprenoid_synthase_dom_sf"/>
</dbReference>
<proteinExistence type="predicted"/>
<dbReference type="Gene3D" id="1.50.10.130">
    <property type="entry name" value="Terpene synthase, N-terminal domain"/>
    <property type="match status" value="1"/>
</dbReference>
<keyword evidence="3" id="KW-0460">Magnesium</keyword>
<keyword evidence="2" id="KW-0479">Metal-binding</keyword>
<dbReference type="GO" id="GO:0016102">
    <property type="term" value="P:diterpenoid biosynthetic process"/>
    <property type="evidence" value="ECO:0007669"/>
    <property type="project" value="InterPro"/>
</dbReference>